<name>A0AA37TSP6_9GAMM</name>
<dbReference type="AlphaFoldDB" id="A0AA37TSP6"/>
<gene>
    <name evidence="2" type="ORF">GCM10007894_03660</name>
</gene>
<dbReference type="EMBL" id="BSPO01000001">
    <property type="protein sequence ID" value="GLS82389.1"/>
    <property type="molecule type" value="Genomic_DNA"/>
</dbReference>
<dbReference type="PANTHER" id="PTHR22572">
    <property type="entry name" value="SUGAR-1-PHOSPHATE GUANYL TRANSFERASE"/>
    <property type="match status" value="1"/>
</dbReference>
<keyword evidence="2" id="KW-0808">Transferase</keyword>
<organism evidence="2 3">
    <name type="scientific">Paraferrimonas haliotis</name>
    <dbReference type="NCBI Taxonomy" id="2013866"/>
    <lineage>
        <taxon>Bacteria</taxon>
        <taxon>Pseudomonadati</taxon>
        <taxon>Pseudomonadota</taxon>
        <taxon>Gammaproteobacteria</taxon>
        <taxon>Alteromonadales</taxon>
        <taxon>Ferrimonadaceae</taxon>
        <taxon>Paraferrimonas</taxon>
    </lineage>
</organism>
<dbReference type="SUPFAM" id="SSF53448">
    <property type="entry name" value="Nucleotide-diphospho-sugar transferases"/>
    <property type="match status" value="1"/>
</dbReference>
<evidence type="ECO:0000313" key="3">
    <source>
        <dbReference type="Proteomes" id="UP001157439"/>
    </source>
</evidence>
<evidence type="ECO:0000313" key="2">
    <source>
        <dbReference type="EMBL" id="GLS82389.1"/>
    </source>
</evidence>
<dbReference type="Proteomes" id="UP001157439">
    <property type="component" value="Unassembled WGS sequence"/>
</dbReference>
<dbReference type="GO" id="GO:0016779">
    <property type="term" value="F:nucleotidyltransferase activity"/>
    <property type="evidence" value="ECO:0007669"/>
    <property type="project" value="UniProtKB-KW"/>
</dbReference>
<dbReference type="Gene3D" id="3.90.550.10">
    <property type="entry name" value="Spore Coat Polysaccharide Biosynthesis Protein SpsA, Chain A"/>
    <property type="match status" value="1"/>
</dbReference>
<dbReference type="Pfam" id="PF00483">
    <property type="entry name" value="NTP_transferase"/>
    <property type="match status" value="1"/>
</dbReference>
<proteinExistence type="predicted"/>
<dbReference type="InterPro" id="IPR005835">
    <property type="entry name" value="NTP_transferase_dom"/>
</dbReference>
<reference evidence="2 3" key="1">
    <citation type="journal article" date="2014" name="Int. J. Syst. Evol. Microbiol.">
        <title>Complete genome sequence of Corynebacterium casei LMG S-19264T (=DSM 44701T), isolated from a smear-ripened cheese.</title>
        <authorList>
            <consortium name="US DOE Joint Genome Institute (JGI-PGF)"/>
            <person name="Walter F."/>
            <person name="Albersmeier A."/>
            <person name="Kalinowski J."/>
            <person name="Ruckert C."/>
        </authorList>
    </citation>
    <scope>NUCLEOTIDE SEQUENCE [LARGE SCALE GENOMIC DNA]</scope>
    <source>
        <strain evidence="2 3">NBRC 112785</strain>
    </source>
</reference>
<dbReference type="RefSeq" id="WP_095497940.1">
    <property type="nucleotide sequence ID" value="NZ_BSPO01000001.1"/>
</dbReference>
<dbReference type="InterPro" id="IPR054790">
    <property type="entry name" value="MurU"/>
</dbReference>
<feature type="domain" description="Nucleotidyl transferase" evidence="1">
    <location>
        <begin position="2"/>
        <end position="114"/>
    </location>
</feature>
<protein>
    <submittedName>
        <fullName evidence="2">Mannose-1-phosphate guanylyltransferase</fullName>
    </submittedName>
</protein>
<dbReference type="NCBIfam" id="NF045761">
    <property type="entry name" value="NAMPUrTaseMurU"/>
    <property type="match status" value="1"/>
</dbReference>
<comment type="caution">
    <text evidence="2">The sequence shown here is derived from an EMBL/GenBank/DDBJ whole genome shotgun (WGS) entry which is preliminary data.</text>
</comment>
<keyword evidence="2" id="KW-0548">Nucleotidyltransferase</keyword>
<sequence length="224" mass="24527">MKAMILAAGRGERLRPLTDTTPKPMVLVAGKPLLQYHVEALTRAGITELVINHAHLGQQIVDYFKDGREFGASIRYCSESPALETGGAIINALPLLGDEPFVVVNGDVFCDYDFGCLPSLEDGQLAHLLLVANPSHNLNGDLACEKGIASTSGPSKQTYSGMGVFSPVLFNDRQVERIRLPDIWKTAMNEHRIAASTLQGYWCDVGTLERLQEVRKRVVDEHLG</sequence>
<keyword evidence="3" id="KW-1185">Reference proteome</keyword>
<evidence type="ECO:0000259" key="1">
    <source>
        <dbReference type="Pfam" id="PF00483"/>
    </source>
</evidence>
<accession>A0AA37TSP6</accession>
<dbReference type="CDD" id="cd06422">
    <property type="entry name" value="NTP_transferase_like_1"/>
    <property type="match status" value="1"/>
</dbReference>
<dbReference type="InterPro" id="IPR050486">
    <property type="entry name" value="Mannose-1P_guanyltransferase"/>
</dbReference>
<dbReference type="InterPro" id="IPR029044">
    <property type="entry name" value="Nucleotide-diphossugar_trans"/>
</dbReference>